<gene>
    <name evidence="2" type="ORF">H3221_20165</name>
</gene>
<feature type="transmembrane region" description="Helical" evidence="1">
    <location>
        <begin position="39"/>
        <end position="68"/>
    </location>
</feature>
<evidence type="ECO:0000313" key="3">
    <source>
        <dbReference type="Proteomes" id="UP000596932"/>
    </source>
</evidence>
<keyword evidence="3" id="KW-1185">Reference proteome</keyword>
<evidence type="ECO:0000256" key="1">
    <source>
        <dbReference type="SAM" id="Phobius"/>
    </source>
</evidence>
<reference evidence="2" key="1">
    <citation type="submission" date="2020-07" db="EMBL/GenBank/DDBJ databases">
        <title>Pseudomonas chaetoceroseae sp. nov., a new member of the Pseudomonas oleovorans group isolated from a culture of Chaetoceros calcitrans.</title>
        <authorList>
            <person name="Girard L."/>
            <person name="Lood C."/>
            <person name="De Mot R."/>
            <person name="Baudart J."/>
        </authorList>
    </citation>
    <scope>NUCLEOTIDE SEQUENCE</scope>
    <source>
        <strain evidence="2">536</strain>
    </source>
</reference>
<name>A0A931D476_9PSED</name>
<keyword evidence="1" id="KW-1133">Transmembrane helix</keyword>
<keyword evidence="1" id="KW-0472">Membrane</keyword>
<sequence>MLFFVGLLLINLVISWWNAKVCGTFWSESKALGGFPRLLMWCGAIQSAIGFSMVILFGLVFTSLGLGYLTPKAAEAAFSLWYLAAILPCIGTGIVITVHSWAVAWRERNWQSMGAAAWNTFATGHNIYSAANGGVASAFSKVGDLFKGNDSKEGAAAKLVILLVVVAILGGVLLTTWLIAKYDRLSLMEARQSGGMPA</sequence>
<feature type="transmembrane region" description="Helical" evidence="1">
    <location>
        <begin position="80"/>
        <end position="104"/>
    </location>
</feature>
<organism evidence="2 3">
    <name type="scientific">Pseudomonas chaetocerotis</name>
    <dbReference type="NCBI Taxonomy" id="2758695"/>
    <lineage>
        <taxon>Bacteria</taxon>
        <taxon>Pseudomonadati</taxon>
        <taxon>Pseudomonadota</taxon>
        <taxon>Gammaproteobacteria</taxon>
        <taxon>Pseudomonadales</taxon>
        <taxon>Pseudomonadaceae</taxon>
        <taxon>Pseudomonas</taxon>
    </lineage>
</organism>
<comment type="caution">
    <text evidence="2">The sequence shown here is derived from an EMBL/GenBank/DDBJ whole genome shotgun (WGS) entry which is preliminary data.</text>
</comment>
<dbReference type="EMBL" id="JACFYX010000022">
    <property type="protein sequence ID" value="MBG0837436.1"/>
    <property type="molecule type" value="Genomic_DNA"/>
</dbReference>
<keyword evidence="1" id="KW-0812">Transmembrane</keyword>
<evidence type="ECO:0000313" key="2">
    <source>
        <dbReference type="EMBL" id="MBG0837436.1"/>
    </source>
</evidence>
<protein>
    <submittedName>
        <fullName evidence="2">Uncharacterized protein</fullName>
    </submittedName>
</protein>
<accession>A0A931D476</accession>
<dbReference type="AlphaFoldDB" id="A0A931D476"/>
<proteinExistence type="predicted"/>
<dbReference type="Proteomes" id="UP000596932">
    <property type="component" value="Unassembled WGS sequence"/>
</dbReference>
<feature type="transmembrane region" description="Helical" evidence="1">
    <location>
        <begin position="159"/>
        <end position="180"/>
    </location>
</feature>